<dbReference type="Pfam" id="PF02824">
    <property type="entry name" value="TGS"/>
    <property type="match status" value="1"/>
</dbReference>
<dbReference type="CDD" id="cd05399">
    <property type="entry name" value="NT_Rel-Spo_like"/>
    <property type="match status" value="1"/>
</dbReference>
<dbReference type="Proteomes" id="UP000230914">
    <property type="component" value="Unassembled WGS sequence"/>
</dbReference>
<comment type="caution">
    <text evidence="8">The sequence shown here is derived from an EMBL/GenBank/DDBJ whole genome shotgun (WGS) entry which is preliminary data.</text>
</comment>
<dbReference type="EMBL" id="PDSL01000065">
    <property type="protein sequence ID" value="PIE31799.1"/>
    <property type="molecule type" value="Genomic_DNA"/>
</dbReference>
<proteinExistence type="inferred from homology"/>
<dbReference type="GO" id="GO:0016301">
    <property type="term" value="F:kinase activity"/>
    <property type="evidence" value="ECO:0007669"/>
    <property type="project" value="UniProtKB-KW"/>
</dbReference>
<dbReference type="InterPro" id="IPR006674">
    <property type="entry name" value="HD_domain"/>
</dbReference>
<feature type="domain" description="TGS" evidence="7">
    <location>
        <begin position="398"/>
        <end position="459"/>
    </location>
</feature>
<feature type="region of interest" description="Disordered" evidence="4">
    <location>
        <begin position="742"/>
        <end position="761"/>
    </location>
</feature>
<evidence type="ECO:0000259" key="7">
    <source>
        <dbReference type="PROSITE" id="PS51880"/>
    </source>
</evidence>
<dbReference type="PROSITE" id="PS51671">
    <property type="entry name" value="ACT"/>
    <property type="match status" value="1"/>
</dbReference>
<dbReference type="InterPro" id="IPR043519">
    <property type="entry name" value="NT_sf"/>
</dbReference>
<evidence type="ECO:0000259" key="6">
    <source>
        <dbReference type="PROSITE" id="PS51831"/>
    </source>
</evidence>
<dbReference type="SUPFAM" id="SSF109604">
    <property type="entry name" value="HD-domain/PDEase-like"/>
    <property type="match status" value="1"/>
</dbReference>
<dbReference type="SMART" id="SM00954">
    <property type="entry name" value="RelA_SpoT"/>
    <property type="match status" value="1"/>
</dbReference>
<dbReference type="InterPro" id="IPR007685">
    <property type="entry name" value="RelA_SpoT"/>
</dbReference>
<dbReference type="AlphaFoldDB" id="A0A2G6KAI4"/>
<dbReference type="NCBIfam" id="TIGR00691">
    <property type="entry name" value="spoT_relA"/>
    <property type="match status" value="1"/>
</dbReference>
<dbReference type="PROSITE" id="PS51880">
    <property type="entry name" value="TGS"/>
    <property type="match status" value="1"/>
</dbReference>
<protein>
    <submittedName>
        <fullName evidence="8">GTP pyrophosphokinase</fullName>
    </submittedName>
</protein>
<gene>
    <name evidence="8" type="ORF">CSA55_04845</name>
</gene>
<dbReference type="Pfam" id="PF13291">
    <property type="entry name" value="ACT_4"/>
    <property type="match status" value="1"/>
</dbReference>
<reference evidence="8 9" key="1">
    <citation type="submission" date="2017-10" db="EMBL/GenBank/DDBJ databases">
        <title>Novel microbial diversity and functional potential in the marine mammal oral microbiome.</title>
        <authorList>
            <person name="Dudek N.K."/>
            <person name="Sun C.L."/>
            <person name="Burstein D."/>
            <person name="Kantor R.S."/>
            <person name="Aliaga Goltsman D.S."/>
            <person name="Bik E.M."/>
            <person name="Thomas B.C."/>
            <person name="Banfield J.F."/>
            <person name="Relman D.A."/>
        </authorList>
    </citation>
    <scope>NUCLEOTIDE SEQUENCE [LARGE SCALE GENOMIC DNA]</scope>
    <source>
        <strain evidence="8">DOLJORAL78_61_10</strain>
    </source>
</reference>
<evidence type="ECO:0000313" key="8">
    <source>
        <dbReference type="EMBL" id="PIE31799.1"/>
    </source>
</evidence>
<dbReference type="SUPFAM" id="SSF81271">
    <property type="entry name" value="TGS-like"/>
    <property type="match status" value="1"/>
</dbReference>
<dbReference type="GO" id="GO:0008728">
    <property type="term" value="F:GTP diphosphokinase activity"/>
    <property type="evidence" value="ECO:0007669"/>
    <property type="project" value="UniProtKB-EC"/>
</dbReference>
<dbReference type="GO" id="GO:0015970">
    <property type="term" value="P:guanosine tetraphosphate biosynthetic process"/>
    <property type="evidence" value="ECO:0007669"/>
    <property type="project" value="UniProtKB-UniPathway"/>
</dbReference>
<dbReference type="Gene3D" id="3.30.460.10">
    <property type="entry name" value="Beta Polymerase, domain 2"/>
    <property type="match status" value="1"/>
</dbReference>
<comment type="function">
    <text evidence="3">In eubacteria ppGpp (guanosine 3'-diphosphate 5'-diphosphate) is a mediator of the stringent response that coordinates a variety of cellular activities in response to changes in nutritional abundance.</text>
</comment>
<dbReference type="FunFam" id="1.10.3210.10:FF:000001">
    <property type="entry name" value="GTP pyrophosphokinase RelA"/>
    <property type="match status" value="1"/>
</dbReference>
<evidence type="ECO:0000259" key="5">
    <source>
        <dbReference type="PROSITE" id="PS51671"/>
    </source>
</evidence>
<feature type="domain" description="HD" evidence="6">
    <location>
        <begin position="63"/>
        <end position="162"/>
    </location>
</feature>
<feature type="domain" description="ACT" evidence="5">
    <location>
        <begin position="664"/>
        <end position="738"/>
    </location>
</feature>
<dbReference type="InterPro" id="IPR012675">
    <property type="entry name" value="Beta-grasp_dom_sf"/>
</dbReference>
<dbReference type="InterPro" id="IPR045865">
    <property type="entry name" value="ACT-like_dom_sf"/>
</dbReference>
<dbReference type="SMART" id="SM00471">
    <property type="entry name" value="HDc"/>
    <property type="match status" value="1"/>
</dbReference>
<keyword evidence="8" id="KW-0808">Transferase</keyword>
<organism evidence="8 9">
    <name type="scientific">Ilumatobacter coccineus</name>
    <dbReference type="NCBI Taxonomy" id="467094"/>
    <lineage>
        <taxon>Bacteria</taxon>
        <taxon>Bacillati</taxon>
        <taxon>Actinomycetota</taxon>
        <taxon>Acidimicrobiia</taxon>
        <taxon>Acidimicrobiales</taxon>
        <taxon>Ilumatobacteraceae</taxon>
        <taxon>Ilumatobacter</taxon>
    </lineage>
</organism>
<name>A0A2G6KAI4_9ACTN</name>
<comment type="catalytic activity">
    <reaction evidence="2">
        <text>GTP + ATP = guanosine 3'-diphosphate 5'-triphosphate + AMP</text>
        <dbReference type="Rhea" id="RHEA:22088"/>
        <dbReference type="ChEBI" id="CHEBI:30616"/>
        <dbReference type="ChEBI" id="CHEBI:37565"/>
        <dbReference type="ChEBI" id="CHEBI:142410"/>
        <dbReference type="ChEBI" id="CHEBI:456215"/>
        <dbReference type="EC" id="2.7.6.5"/>
    </reaction>
</comment>
<dbReference type="InterPro" id="IPR003607">
    <property type="entry name" value="HD/PDEase_dom"/>
</dbReference>
<dbReference type="PROSITE" id="PS51831">
    <property type="entry name" value="HD"/>
    <property type="match status" value="1"/>
</dbReference>
<dbReference type="CDD" id="cd04876">
    <property type="entry name" value="ACT_RelA-SpoT"/>
    <property type="match status" value="1"/>
</dbReference>
<dbReference type="InterPro" id="IPR004811">
    <property type="entry name" value="RelA/Spo_fam"/>
</dbReference>
<dbReference type="InterPro" id="IPR033655">
    <property type="entry name" value="TGS_RelA/SpoT"/>
</dbReference>
<dbReference type="SUPFAM" id="SSF81301">
    <property type="entry name" value="Nucleotidyltransferase"/>
    <property type="match status" value="1"/>
</dbReference>
<dbReference type="InterPro" id="IPR012676">
    <property type="entry name" value="TGS-like"/>
</dbReference>
<comment type="pathway">
    <text evidence="1">Purine metabolism; ppGpp biosynthesis; ppGpp from GTP: step 1/2.</text>
</comment>
<dbReference type="Gene3D" id="3.10.20.30">
    <property type="match status" value="1"/>
</dbReference>
<sequence length="761" mass="85031">MAAVDRVLPWRRHGDHAVAPELISLLESYRAHHPKARIDTIKQAYEVASDVHRTQRRSSGESYINHPLSVAGIVASIGLDETSIVAALLHDAVEDTELTLDEITRDFGDEVAWIVDGVTKLERIRFDSREAQQAATMRKMLVAMARDLRVLLIKLADRLHNMHTLAGMPATKQRRIAQETLDIYAPLAHRLGIQEIKQQLEDLAFAALHPRRYAELDHLVATRSPERDLYIDRAVAEVSERLAKLDIDAVVTGRSKHLWSIYEKMVLKGREFDEIFDIVGVRVIVDTPVDCYAALGNIHGHWSPVVGRFKDYIAVPKFNLYQSLHTTVIGPMGRPIEVQIRTHEMHQRAEWGVAAHWAYKSNGEPADIDWLNRLMDWQSEVDDPDQFMRNLKTDLEQDEVFVFTPKGKVITLPLDSTPVDFAYAVHTEVGHACVGSRVNGRLVSLDYRLASGDTCEVITSKVESAGPSQDWLNFVASQRARNKIKQWFSRERRVDMIEAGRDDLNNEFRREGLPSQKVWSSSQFREVMADIGYSDLDTLLASIGEHHVSARSIAQKVGNAYRGEGAEEQLPSTVYTRRTDRRHAPSGGDIGVHVEGLDDVLVQLASCCTPIPGDSIIGFVTRGRGVSVHRVDCANAASLGVEQATRMIEVDWDRQRTDHLITARVEVIALDRSRLLRDVANALGDLGVNILSCDTTTGNDRVARMTFQLEMSNPAQFSSVLATIKRIESVYDVHRVLPGAGSRAITSDESPDEGSGASPDR</sequence>
<keyword evidence="8" id="KW-0418">Kinase</keyword>
<dbReference type="Pfam" id="PF13328">
    <property type="entry name" value="HD_4"/>
    <property type="match status" value="1"/>
</dbReference>
<dbReference type="FunFam" id="3.10.20.30:FF:000002">
    <property type="entry name" value="GTP pyrophosphokinase (RelA/SpoT)"/>
    <property type="match status" value="1"/>
</dbReference>
<evidence type="ECO:0000256" key="4">
    <source>
        <dbReference type="SAM" id="MobiDB-lite"/>
    </source>
</evidence>
<dbReference type="Gene3D" id="1.10.3210.10">
    <property type="entry name" value="Hypothetical protein af1432"/>
    <property type="match status" value="1"/>
</dbReference>
<evidence type="ECO:0000256" key="3">
    <source>
        <dbReference type="RuleBase" id="RU003847"/>
    </source>
</evidence>
<dbReference type="InterPro" id="IPR004095">
    <property type="entry name" value="TGS"/>
</dbReference>
<evidence type="ECO:0000256" key="2">
    <source>
        <dbReference type="ARBA" id="ARBA00048244"/>
    </source>
</evidence>
<dbReference type="CDD" id="cd01668">
    <property type="entry name" value="TGS_RSH"/>
    <property type="match status" value="1"/>
</dbReference>
<evidence type="ECO:0000256" key="1">
    <source>
        <dbReference type="ARBA" id="ARBA00004976"/>
    </source>
</evidence>
<dbReference type="InterPro" id="IPR002912">
    <property type="entry name" value="ACT_dom"/>
</dbReference>
<accession>A0A2G6KAI4</accession>
<dbReference type="GO" id="GO:0005886">
    <property type="term" value="C:plasma membrane"/>
    <property type="evidence" value="ECO:0007669"/>
    <property type="project" value="TreeGrafter"/>
</dbReference>
<dbReference type="FunFam" id="3.30.460.10:FF:000001">
    <property type="entry name" value="GTP pyrophosphokinase RelA"/>
    <property type="match status" value="1"/>
</dbReference>
<dbReference type="UniPathway" id="UPA00908">
    <property type="reaction ID" value="UER00884"/>
</dbReference>
<dbReference type="InterPro" id="IPR045600">
    <property type="entry name" value="RelA/SpoT_AH_RIS"/>
</dbReference>
<dbReference type="Gene3D" id="3.30.70.260">
    <property type="match status" value="1"/>
</dbReference>
<dbReference type="SUPFAM" id="SSF55021">
    <property type="entry name" value="ACT-like"/>
    <property type="match status" value="1"/>
</dbReference>
<dbReference type="CDD" id="cd00077">
    <property type="entry name" value="HDc"/>
    <property type="match status" value="1"/>
</dbReference>
<dbReference type="PANTHER" id="PTHR21262">
    <property type="entry name" value="GUANOSINE-3',5'-BIS DIPHOSPHATE 3'-PYROPHOSPHOHYDROLASE"/>
    <property type="match status" value="1"/>
</dbReference>
<dbReference type="Pfam" id="PF04607">
    <property type="entry name" value="RelA_SpoT"/>
    <property type="match status" value="1"/>
</dbReference>
<evidence type="ECO:0000313" key="9">
    <source>
        <dbReference type="Proteomes" id="UP000230914"/>
    </source>
</evidence>
<dbReference type="PANTHER" id="PTHR21262:SF31">
    <property type="entry name" value="GTP PYROPHOSPHOKINASE"/>
    <property type="match status" value="1"/>
</dbReference>
<dbReference type="Pfam" id="PF19296">
    <property type="entry name" value="RelA_AH_RIS"/>
    <property type="match status" value="1"/>
</dbReference>
<comment type="similarity">
    <text evidence="3">Belongs to the relA/spoT family.</text>
</comment>